<evidence type="ECO:0000313" key="3">
    <source>
        <dbReference type="Proteomes" id="UP001497497"/>
    </source>
</evidence>
<protein>
    <submittedName>
        <fullName evidence="2">Uncharacterized protein</fullName>
    </submittedName>
</protein>
<sequence length="108" mass="11216">GRGPSEDGSQSRSSITDESGCLISPSHSILRGTTPKLQGSYSRPPSGSSYDRPPLLMTFQTSPPDSTASGAFGSNGGGQSNYGTRKDYPSYSSSPSPKQFGGNGKEYS</sequence>
<keyword evidence="3" id="KW-1185">Reference proteome</keyword>
<evidence type="ECO:0000256" key="1">
    <source>
        <dbReference type="SAM" id="MobiDB-lite"/>
    </source>
</evidence>
<dbReference type="AlphaFoldDB" id="A0AAV2H6W4"/>
<reference evidence="2 3" key="1">
    <citation type="submission" date="2024-04" db="EMBL/GenBank/DDBJ databases">
        <authorList>
            <consortium name="Genoscope - CEA"/>
            <person name="William W."/>
        </authorList>
    </citation>
    <scope>NUCLEOTIDE SEQUENCE [LARGE SCALE GENOMIC DNA]</scope>
</reference>
<proteinExistence type="predicted"/>
<evidence type="ECO:0000313" key="2">
    <source>
        <dbReference type="EMBL" id="CAL1529350.1"/>
    </source>
</evidence>
<feature type="region of interest" description="Disordered" evidence="1">
    <location>
        <begin position="1"/>
        <end position="108"/>
    </location>
</feature>
<dbReference type="EMBL" id="CAXITT010000047">
    <property type="protein sequence ID" value="CAL1529350.1"/>
    <property type="molecule type" value="Genomic_DNA"/>
</dbReference>
<feature type="compositionally biased region" description="Polar residues" evidence="1">
    <location>
        <begin position="58"/>
        <end position="69"/>
    </location>
</feature>
<feature type="non-terminal residue" evidence="2">
    <location>
        <position position="108"/>
    </location>
</feature>
<feature type="compositionally biased region" description="Low complexity" evidence="1">
    <location>
        <begin position="39"/>
        <end position="54"/>
    </location>
</feature>
<name>A0AAV2H6W4_LYMST</name>
<dbReference type="Proteomes" id="UP001497497">
    <property type="component" value="Unassembled WGS sequence"/>
</dbReference>
<accession>A0AAV2H6W4</accession>
<feature type="non-terminal residue" evidence="2">
    <location>
        <position position="1"/>
    </location>
</feature>
<gene>
    <name evidence="2" type="ORF">GSLYS_00003505001</name>
</gene>
<comment type="caution">
    <text evidence="2">The sequence shown here is derived from an EMBL/GenBank/DDBJ whole genome shotgun (WGS) entry which is preliminary data.</text>
</comment>
<organism evidence="2 3">
    <name type="scientific">Lymnaea stagnalis</name>
    <name type="common">Great pond snail</name>
    <name type="synonym">Helix stagnalis</name>
    <dbReference type="NCBI Taxonomy" id="6523"/>
    <lineage>
        <taxon>Eukaryota</taxon>
        <taxon>Metazoa</taxon>
        <taxon>Spiralia</taxon>
        <taxon>Lophotrochozoa</taxon>
        <taxon>Mollusca</taxon>
        <taxon>Gastropoda</taxon>
        <taxon>Heterobranchia</taxon>
        <taxon>Euthyneura</taxon>
        <taxon>Panpulmonata</taxon>
        <taxon>Hygrophila</taxon>
        <taxon>Lymnaeoidea</taxon>
        <taxon>Lymnaeidae</taxon>
        <taxon>Lymnaea</taxon>
    </lineage>
</organism>
<feature type="compositionally biased region" description="Polar residues" evidence="1">
    <location>
        <begin position="7"/>
        <end position="17"/>
    </location>
</feature>